<dbReference type="Proteomes" id="UP000007264">
    <property type="component" value="Unassembled WGS sequence"/>
</dbReference>
<dbReference type="SUPFAM" id="SSF53756">
    <property type="entry name" value="UDP-Glycosyltransferase/glycogen phosphorylase"/>
    <property type="match status" value="1"/>
</dbReference>
<reference evidence="5 6" key="1">
    <citation type="journal article" date="2012" name="Genome Biol.">
        <title>The genome of the polar eukaryotic microalga coccomyxa subellipsoidea reveals traits of cold adaptation.</title>
        <authorList>
            <person name="Blanc G."/>
            <person name="Agarkova I."/>
            <person name="Grimwood J."/>
            <person name="Kuo A."/>
            <person name="Brueggeman A."/>
            <person name="Dunigan D."/>
            <person name="Gurnon J."/>
            <person name="Ladunga I."/>
            <person name="Lindquist E."/>
            <person name="Lucas S."/>
            <person name="Pangilinan J."/>
            <person name="Proschold T."/>
            <person name="Salamov A."/>
            <person name="Schmutz J."/>
            <person name="Weeks D."/>
            <person name="Yamada T."/>
            <person name="Claverie J.M."/>
            <person name="Grigoriev I."/>
            <person name="Van Etten J."/>
            <person name="Lomsadze A."/>
            <person name="Borodovsky M."/>
        </authorList>
    </citation>
    <scope>NUCLEOTIDE SEQUENCE [LARGE SCALE GENOMIC DNA]</scope>
    <source>
        <strain evidence="5 6">C-169</strain>
    </source>
</reference>
<keyword evidence="3" id="KW-0812">Transmembrane</keyword>
<evidence type="ECO:0000256" key="3">
    <source>
        <dbReference type="SAM" id="Phobius"/>
    </source>
</evidence>
<dbReference type="CDD" id="cd03801">
    <property type="entry name" value="GT4_PimA-like"/>
    <property type="match status" value="1"/>
</dbReference>
<dbReference type="GeneID" id="17036785"/>
<dbReference type="GO" id="GO:0016757">
    <property type="term" value="F:glycosyltransferase activity"/>
    <property type="evidence" value="ECO:0007669"/>
    <property type="project" value="UniProtKB-KW"/>
</dbReference>
<feature type="region of interest" description="Disordered" evidence="2">
    <location>
        <begin position="70"/>
        <end position="120"/>
    </location>
</feature>
<evidence type="ECO:0000313" key="5">
    <source>
        <dbReference type="EMBL" id="EIE18835.1"/>
    </source>
</evidence>
<organism evidence="5 6">
    <name type="scientific">Coccomyxa subellipsoidea (strain C-169)</name>
    <name type="common">Green microalga</name>
    <dbReference type="NCBI Taxonomy" id="574566"/>
    <lineage>
        <taxon>Eukaryota</taxon>
        <taxon>Viridiplantae</taxon>
        <taxon>Chlorophyta</taxon>
        <taxon>core chlorophytes</taxon>
        <taxon>Trebouxiophyceae</taxon>
        <taxon>Trebouxiophyceae incertae sedis</taxon>
        <taxon>Coccomyxaceae</taxon>
        <taxon>Coccomyxa</taxon>
        <taxon>Coccomyxa subellipsoidea</taxon>
    </lineage>
</organism>
<dbReference type="STRING" id="574566.I0YKB6"/>
<sequence length="1100" mass="122322">MEAAAKHKRQEDILERLLSGAGVSATGFLLEPGASGSLHMHISDDVIRAALHRPLPGIARDQELLEPLWDSESDEGSGGDGDSSSGEEGSSTGSEAEGRPLRRQQKGGGSGAGKEDAQPFWRRHVRPMKRLLAAAVNSLTYVALCTSILALGLVAGFLLASPLSSQRAAPAYELGPGLLAAQKLPGGPVAGMAFGGEGGPDPSKFDFLVGDDFGVWQNKSMESSSVTVEQSGIPGLSTVGGPHRSPRVPIKGPGGKLLPLPRSLRVCTMTADFWGLPTAGGTATAYGLLTSALSEDPSLDVTLLGVSRMMDKCIKGRKQQSRLNPRANYACFDDRHFQPFVVTTQPYEGLSHATLEWLKENQHLCDVLQVHEWGGVFTDIVTYSHFRQFRPGLRIAINSHGGHYWSTQGQLPRPTDIMSLRIDNGERATLEYADIALSPTRYIASWLRQRGWRLPDYRLPVPNMIADLDQAPKERVDKPVWRVAFFGRLEERKGIKLFVDAVQRLPKEILEKPEFESYFVGAESKIDQVLSSTWLKAHTKHWTWKIFIMANTPRDKALATISADGILLVLASMIDNMPYVLAEASVMRIPLLIYDVGGVTEMIDPKLHADIICGTPKGDMLAVRMREALQAGKLGISALSPRVTTGKEQWQEWHHDFFHNQKQDYIQDDIELHAKADTMNTDLEIITLREAKQTALELYEEVCDAEGCTERGCGFGVNATSAPPTILLLPPQFSVLNESRLPELVRLLNIGELRKDSIGALTFGAEIPPYKDGALPTSPKLRYAFPTAPTWQIYEGEVEPWLMSDYCTDTVPVLLRRSTFCRAFAADAKDFRAYNSWVLSLMLGQAGLHLHTFPEVAFSLDKWTMQGYPCVLDKTPNRQLDIHVAANLMTDEMLMRTAQLTPEYRPLVDFHSQYSTTQSLKGWRYGYTDASRPMDRNTTFHEMVWHAHKNGHIADGRWQATQEQIYPQLYRYILHPCVSWPGMPNMCGGLHTATGTLRFDSFLTQENVVIMLIYEVFPKCGDGVNFVVTLTPVDGSPVQTLHEAEYEVADKPTRQRLHFYLDKLSTGDKVDLLVYPREQHDCDGALILEVQIWEQKAYKG</sequence>
<dbReference type="eggNOG" id="ENOG502QUGT">
    <property type="taxonomic scope" value="Eukaryota"/>
</dbReference>
<evidence type="ECO:0000256" key="1">
    <source>
        <dbReference type="ARBA" id="ARBA00022676"/>
    </source>
</evidence>
<keyword evidence="3" id="KW-0472">Membrane</keyword>
<dbReference type="Gene3D" id="3.40.50.2000">
    <property type="entry name" value="Glycogen Phosphorylase B"/>
    <property type="match status" value="2"/>
</dbReference>
<dbReference type="RefSeq" id="XP_005643379.1">
    <property type="nucleotide sequence ID" value="XM_005643322.1"/>
</dbReference>
<comment type="caution">
    <text evidence="5">The sequence shown here is derived from an EMBL/GenBank/DDBJ whole genome shotgun (WGS) entry which is preliminary data.</text>
</comment>
<evidence type="ECO:0000256" key="2">
    <source>
        <dbReference type="SAM" id="MobiDB-lite"/>
    </source>
</evidence>
<evidence type="ECO:0000259" key="4">
    <source>
        <dbReference type="Pfam" id="PF00534"/>
    </source>
</evidence>
<dbReference type="Pfam" id="PF00534">
    <property type="entry name" value="Glycos_transf_1"/>
    <property type="match status" value="1"/>
</dbReference>
<name>I0YKB6_COCSC</name>
<keyword evidence="3" id="KW-1133">Transmembrane helix</keyword>
<gene>
    <name evidence="5" type="ORF">COCSUDRAFT_59766</name>
</gene>
<feature type="transmembrane region" description="Helical" evidence="3">
    <location>
        <begin position="131"/>
        <end position="160"/>
    </location>
</feature>
<dbReference type="EMBL" id="AGSI01000021">
    <property type="protein sequence ID" value="EIE18835.1"/>
    <property type="molecule type" value="Genomic_DNA"/>
</dbReference>
<feature type="compositionally biased region" description="Low complexity" evidence="2">
    <location>
        <begin position="82"/>
        <end position="95"/>
    </location>
</feature>
<dbReference type="KEGG" id="csl:COCSUDRAFT_59766"/>
<feature type="domain" description="Glycosyl transferase family 1" evidence="4">
    <location>
        <begin position="473"/>
        <end position="631"/>
    </location>
</feature>
<keyword evidence="6" id="KW-1185">Reference proteome</keyword>
<dbReference type="InterPro" id="IPR001296">
    <property type="entry name" value="Glyco_trans_1"/>
</dbReference>
<dbReference type="OrthoDB" id="17040at2759"/>
<evidence type="ECO:0000313" key="6">
    <source>
        <dbReference type="Proteomes" id="UP000007264"/>
    </source>
</evidence>
<keyword evidence="1" id="KW-0328">Glycosyltransferase</keyword>
<keyword evidence="1" id="KW-0808">Transferase</keyword>
<protein>
    <recommendedName>
        <fullName evidence="4">Glycosyl transferase family 1 domain-containing protein</fullName>
    </recommendedName>
</protein>
<accession>I0YKB6</accession>
<dbReference type="AlphaFoldDB" id="I0YKB6"/>
<proteinExistence type="predicted"/>
<feature type="region of interest" description="Disordered" evidence="2">
    <location>
        <begin position="231"/>
        <end position="254"/>
    </location>
</feature>